<sequence length="203" mass="22609">KVWPDTANVSVDTVFTYTVDFKCYDPDPVGTYLEEIKDVLPAGLEYVAGSTDWDEEEWGIAPDEVDLDEKWKKKEGAYELKWKLKDALPPDGASFEYGETKSMSFQVSGALAEGIYGNDLTVKDQKNMGAFQAPITVGNPPYNSVPYGYLDIYKTTDTPIIYPNVSTNVTYTVTAENVDTVPVLINWIEDWLPSSGFADPAFE</sequence>
<accession>X0TNE8</accession>
<dbReference type="AlphaFoldDB" id="X0TNE8"/>
<evidence type="ECO:0008006" key="2">
    <source>
        <dbReference type="Google" id="ProtNLM"/>
    </source>
</evidence>
<reference evidence="1" key="1">
    <citation type="journal article" date="2014" name="Front. Microbiol.">
        <title>High frequency of phylogenetically diverse reductive dehalogenase-homologous genes in deep subseafloor sedimentary metagenomes.</title>
        <authorList>
            <person name="Kawai M."/>
            <person name="Futagami T."/>
            <person name="Toyoda A."/>
            <person name="Takaki Y."/>
            <person name="Nishi S."/>
            <person name="Hori S."/>
            <person name="Arai W."/>
            <person name="Tsubouchi T."/>
            <person name="Morono Y."/>
            <person name="Uchiyama I."/>
            <person name="Ito T."/>
            <person name="Fujiyama A."/>
            <person name="Inagaki F."/>
            <person name="Takami H."/>
        </authorList>
    </citation>
    <scope>NUCLEOTIDE SEQUENCE</scope>
    <source>
        <strain evidence="1">Expedition CK06-06</strain>
    </source>
</reference>
<feature type="non-terminal residue" evidence="1">
    <location>
        <position position="203"/>
    </location>
</feature>
<feature type="non-terminal residue" evidence="1">
    <location>
        <position position="1"/>
    </location>
</feature>
<gene>
    <name evidence="1" type="ORF">S01H1_22432</name>
</gene>
<name>X0TNE8_9ZZZZ</name>
<proteinExistence type="predicted"/>
<organism evidence="1">
    <name type="scientific">marine sediment metagenome</name>
    <dbReference type="NCBI Taxonomy" id="412755"/>
    <lineage>
        <taxon>unclassified sequences</taxon>
        <taxon>metagenomes</taxon>
        <taxon>ecological metagenomes</taxon>
    </lineage>
</organism>
<comment type="caution">
    <text evidence="1">The sequence shown here is derived from an EMBL/GenBank/DDBJ whole genome shotgun (WGS) entry which is preliminary data.</text>
</comment>
<evidence type="ECO:0000313" key="1">
    <source>
        <dbReference type="EMBL" id="GAF88791.1"/>
    </source>
</evidence>
<dbReference type="EMBL" id="BARS01012658">
    <property type="protein sequence ID" value="GAF88791.1"/>
    <property type="molecule type" value="Genomic_DNA"/>
</dbReference>
<protein>
    <recommendedName>
        <fullName evidence="2">DUF11 domain-containing protein</fullName>
    </recommendedName>
</protein>